<proteinExistence type="predicted"/>
<accession>A0A0B4L987</accession>
<evidence type="ECO:0000313" key="2">
    <source>
        <dbReference type="Proteomes" id="UP000032000"/>
    </source>
</evidence>
<evidence type="ECO:0000313" key="1">
    <source>
        <dbReference type="EMBL" id="AHJ86934.1"/>
    </source>
</evidence>
<keyword evidence="2" id="KW-1185">Reference proteome</keyword>
<reference evidence="1" key="1">
    <citation type="submission" date="2015-06" db="EMBL/GenBank/DDBJ databases">
        <title>Genomic characterization of STP4-a, a novel T4 virulent phage infecting Salmonella.</title>
        <authorList>
            <person name="Li M."/>
            <person name="Wang J."/>
            <person name="Lin H."/>
            <person name="Han F."/>
        </authorList>
    </citation>
    <scope>NUCLEOTIDE SEQUENCE [LARGE SCALE GENOMIC DNA]</scope>
</reference>
<organism evidence="1 2">
    <name type="scientific">Salmonella phage STP4-a</name>
    <dbReference type="NCBI Taxonomy" id="1445860"/>
    <lineage>
        <taxon>Viruses</taxon>
        <taxon>Duplodnaviria</taxon>
        <taxon>Heunggongvirae</taxon>
        <taxon>Uroviricota</taxon>
        <taxon>Caudoviricetes</taxon>
        <taxon>Pantevenvirales</taxon>
        <taxon>Straboviridae</taxon>
        <taxon>Tevenvirinae</taxon>
        <taxon>Gelderlandvirus</taxon>
        <taxon>Gelderlandvirus stp4a</taxon>
    </lineage>
</organism>
<sequence length="75" mass="8438">MKIEVTKLYADSGDCDLGCWNSAEGYDVVIDGVQYNELHPFASCCSSSNFTEEDLLNLIFREIGKFDIEVSYESL</sequence>
<dbReference type="Proteomes" id="UP000032000">
    <property type="component" value="Segment"/>
</dbReference>
<dbReference type="EMBL" id="KJ000058">
    <property type="protein sequence ID" value="AHJ86934.1"/>
    <property type="molecule type" value="Genomic_DNA"/>
</dbReference>
<gene>
    <name evidence="1" type="ORF">STP4a_079</name>
</gene>
<protein>
    <submittedName>
        <fullName evidence="1">Uncharacterized protein</fullName>
    </submittedName>
</protein>
<dbReference type="KEGG" id="vg:23681097"/>
<dbReference type="RefSeq" id="YP_009126287.1">
    <property type="nucleotide sequence ID" value="NC_026607.2"/>
</dbReference>
<dbReference type="GeneID" id="23681097"/>
<name>A0A0B4L987_9CAUD</name>